<evidence type="ECO:0000313" key="1">
    <source>
        <dbReference type="EMBL" id="MCH4821758.1"/>
    </source>
</evidence>
<name>A0A9X2AA65_9FLAO</name>
<dbReference type="Proteomes" id="UP001139226">
    <property type="component" value="Unassembled WGS sequence"/>
</dbReference>
<keyword evidence="2" id="KW-1185">Reference proteome</keyword>
<proteinExistence type="predicted"/>
<dbReference type="AlphaFoldDB" id="A0A9X2AA65"/>
<evidence type="ECO:0000313" key="2">
    <source>
        <dbReference type="Proteomes" id="UP001139226"/>
    </source>
</evidence>
<accession>A0A9X2AA65</accession>
<organism evidence="1 2">
    <name type="scientific">Christiangramia lutea</name>
    <dbReference type="NCBI Taxonomy" id="1607951"/>
    <lineage>
        <taxon>Bacteria</taxon>
        <taxon>Pseudomonadati</taxon>
        <taxon>Bacteroidota</taxon>
        <taxon>Flavobacteriia</taxon>
        <taxon>Flavobacteriales</taxon>
        <taxon>Flavobacteriaceae</taxon>
        <taxon>Christiangramia</taxon>
    </lineage>
</organism>
<sequence length="296" mass="36189">MTDYKNFKYDIANTIKSLQEEDIKKKLDDSYKSKFGKKLSQDEYSICVYFFEFLTRDLFPEIFNKLNFIEYYWSKKLKNIISNNQKLELIEDYQCRLIQHLKSLEKRTRIQFTDYYEMFFLRVHIKTYYPLSVENDILERRIKLVQDIRANRKDFSAFTHEFYFLRDYQRWALEFYYLKFLHDELSQNDNELKFSDFYPNIFTSEIAANALYSIIKNRLTFFEKPGPALYSRLYHLLVDEKLIYAQTSKKAYVKMISEGMKVHFKQFDNKTMYTSKEQNILNKVLNEFGYHHKLIE</sequence>
<reference evidence="1" key="1">
    <citation type="submission" date="2022-03" db="EMBL/GenBank/DDBJ databases">
        <title>Gramella crocea sp. nov., isolated from activated sludge of a seafood processing plant.</title>
        <authorList>
            <person name="Zhang X."/>
        </authorList>
    </citation>
    <scope>NUCLEOTIDE SEQUENCE</scope>
    <source>
        <strain evidence="1">YJ019</strain>
    </source>
</reference>
<dbReference type="EMBL" id="JAKVTV010000001">
    <property type="protein sequence ID" value="MCH4821758.1"/>
    <property type="molecule type" value="Genomic_DNA"/>
</dbReference>
<comment type="caution">
    <text evidence="1">The sequence shown here is derived from an EMBL/GenBank/DDBJ whole genome shotgun (WGS) entry which is preliminary data.</text>
</comment>
<gene>
    <name evidence="1" type="ORF">ML462_01110</name>
</gene>
<protein>
    <submittedName>
        <fullName evidence="1">Uncharacterized protein</fullName>
    </submittedName>
</protein>
<dbReference type="RefSeq" id="WP_240711888.1">
    <property type="nucleotide sequence ID" value="NZ_JAKVTV010000001.1"/>
</dbReference>